<accession>A0A1I3B956</accession>
<evidence type="ECO:0000256" key="1">
    <source>
        <dbReference type="ARBA" id="ARBA00004651"/>
    </source>
</evidence>
<dbReference type="GO" id="GO:0016740">
    <property type="term" value="F:transferase activity"/>
    <property type="evidence" value="ECO:0007669"/>
    <property type="project" value="UniProtKB-KW"/>
</dbReference>
<gene>
    <name evidence="9" type="ORF">SAMN04487959_10665</name>
</gene>
<dbReference type="CDD" id="cd16015">
    <property type="entry name" value="LTA_synthase"/>
    <property type="match status" value="1"/>
</dbReference>
<evidence type="ECO:0000313" key="10">
    <source>
        <dbReference type="Proteomes" id="UP000199040"/>
    </source>
</evidence>
<dbReference type="RefSeq" id="WP_092845643.1">
    <property type="nucleotide sequence ID" value="NZ_FOPY01000006.1"/>
</dbReference>
<dbReference type="InterPro" id="IPR000917">
    <property type="entry name" value="Sulfatase_N"/>
</dbReference>
<feature type="transmembrane region" description="Helical" evidence="7">
    <location>
        <begin position="63"/>
        <end position="81"/>
    </location>
</feature>
<dbReference type="GO" id="GO:0005886">
    <property type="term" value="C:plasma membrane"/>
    <property type="evidence" value="ECO:0007669"/>
    <property type="project" value="UniProtKB-SubCell"/>
</dbReference>
<feature type="region of interest" description="Disordered" evidence="6">
    <location>
        <begin position="517"/>
        <end position="536"/>
    </location>
</feature>
<evidence type="ECO:0000256" key="5">
    <source>
        <dbReference type="ARBA" id="ARBA00023136"/>
    </source>
</evidence>
<comment type="subcellular location">
    <subcellularLocation>
        <location evidence="1">Cell membrane</location>
        <topology evidence="1">Multi-pass membrane protein</topology>
    </subcellularLocation>
</comment>
<evidence type="ECO:0000313" key="9">
    <source>
        <dbReference type="EMBL" id="SFH58833.1"/>
    </source>
</evidence>
<sequence>MSIRHPGHRWPSLILLGLCLGYAITTVIALPHLFTLPILGLWLALAWGFRWGAPKQARAPDKVWPWSLFPLALWWLCIYVTNSYGRVDLSAILFHFQAGVTDHGGTGRILYAIVHTLVGLLMLAAFTWLVRVDHRWRLLEKVLVMFLLAFNPLLFGITRQGAAIVAEDDSWLDRRYVPPVIEKAPANPPNLILLYLESIEGTYADEARFGDAYDDLELLGQRGLVFHGVRQIENTGWTMGGMIASQCGAPLMPAGLMHDNQFEPLHHVVPGVNCLGDLLDAQGYRQMFMGGASLKFAGKGLFYQDHGFDRMLGREQLEKRLEDPEYVNSWGINDDSLLDMAVTEIRQLAKKPGPFAFVGLTLSGHPPYGYPAQSCYDRQGEFDGVNILYSVQCSAFLARRFIERLEAEGLLENTLVVVASDHLSMKNSAWQRLIEGPRENTLMMFGNGLPRGVIQREASTVDTLPTLLEAMGFTISSHRAGLGASLLSQAQTLVERHGLEGFNARLLAENALQQRLWKQADDMPPPTTAQNDTARD</sequence>
<keyword evidence="3 7" id="KW-0812">Transmembrane</keyword>
<evidence type="ECO:0000256" key="3">
    <source>
        <dbReference type="ARBA" id="ARBA00022692"/>
    </source>
</evidence>
<keyword evidence="9" id="KW-0808">Transferase</keyword>
<dbReference type="Pfam" id="PF00884">
    <property type="entry name" value="Sulfatase"/>
    <property type="match status" value="1"/>
</dbReference>
<protein>
    <submittedName>
        <fullName evidence="9">Phosphoglycerol transferase</fullName>
    </submittedName>
</protein>
<dbReference type="EMBL" id="FOPY01000006">
    <property type="protein sequence ID" value="SFH58833.1"/>
    <property type="molecule type" value="Genomic_DNA"/>
</dbReference>
<dbReference type="InterPro" id="IPR050448">
    <property type="entry name" value="OpgB/LTA_synthase_biosynth"/>
</dbReference>
<dbReference type="PANTHER" id="PTHR47371:SF3">
    <property type="entry name" value="PHOSPHOGLYCEROL TRANSFERASE I"/>
    <property type="match status" value="1"/>
</dbReference>
<keyword evidence="2" id="KW-1003">Cell membrane</keyword>
<dbReference type="Proteomes" id="UP000199040">
    <property type="component" value="Unassembled WGS sequence"/>
</dbReference>
<evidence type="ECO:0000256" key="4">
    <source>
        <dbReference type="ARBA" id="ARBA00022989"/>
    </source>
</evidence>
<dbReference type="PANTHER" id="PTHR47371">
    <property type="entry name" value="LIPOTEICHOIC ACID SYNTHASE"/>
    <property type="match status" value="1"/>
</dbReference>
<reference evidence="9 10" key="1">
    <citation type="submission" date="2016-10" db="EMBL/GenBank/DDBJ databases">
        <authorList>
            <person name="de Groot N.N."/>
        </authorList>
    </citation>
    <scope>NUCLEOTIDE SEQUENCE [LARGE SCALE GENOMIC DNA]</scope>
    <source>
        <strain evidence="9 10">CGMCC 1.6848</strain>
    </source>
</reference>
<evidence type="ECO:0000259" key="8">
    <source>
        <dbReference type="Pfam" id="PF00884"/>
    </source>
</evidence>
<dbReference type="Gene3D" id="3.40.720.10">
    <property type="entry name" value="Alkaline Phosphatase, subunit A"/>
    <property type="match status" value="1"/>
</dbReference>
<feature type="transmembrane region" description="Helical" evidence="7">
    <location>
        <begin position="109"/>
        <end position="130"/>
    </location>
</feature>
<name>A0A1I3B956_9GAMM</name>
<dbReference type="SUPFAM" id="SSF53649">
    <property type="entry name" value="Alkaline phosphatase-like"/>
    <property type="match status" value="1"/>
</dbReference>
<dbReference type="STRING" id="442341.SAMN04487959_10665"/>
<keyword evidence="10" id="KW-1185">Reference proteome</keyword>
<organism evidence="9 10">
    <name type="scientific">Modicisalibacter xianhensis</name>
    <dbReference type="NCBI Taxonomy" id="442341"/>
    <lineage>
        <taxon>Bacteria</taxon>
        <taxon>Pseudomonadati</taxon>
        <taxon>Pseudomonadota</taxon>
        <taxon>Gammaproteobacteria</taxon>
        <taxon>Oceanospirillales</taxon>
        <taxon>Halomonadaceae</taxon>
        <taxon>Modicisalibacter</taxon>
    </lineage>
</organism>
<feature type="transmembrane region" description="Helical" evidence="7">
    <location>
        <begin position="142"/>
        <end position="158"/>
    </location>
</feature>
<keyword evidence="4 7" id="KW-1133">Transmembrane helix</keyword>
<feature type="transmembrane region" description="Helical" evidence="7">
    <location>
        <begin position="34"/>
        <end position="51"/>
    </location>
</feature>
<evidence type="ECO:0000256" key="6">
    <source>
        <dbReference type="SAM" id="MobiDB-lite"/>
    </source>
</evidence>
<evidence type="ECO:0000256" key="7">
    <source>
        <dbReference type="SAM" id="Phobius"/>
    </source>
</evidence>
<feature type="domain" description="Sulfatase N-terminal" evidence="8">
    <location>
        <begin position="245"/>
        <end position="472"/>
    </location>
</feature>
<keyword evidence="5 7" id="KW-0472">Membrane</keyword>
<dbReference type="AlphaFoldDB" id="A0A1I3B956"/>
<feature type="transmembrane region" description="Helical" evidence="7">
    <location>
        <begin position="12"/>
        <end position="28"/>
    </location>
</feature>
<dbReference type="InterPro" id="IPR017850">
    <property type="entry name" value="Alkaline_phosphatase_core_sf"/>
</dbReference>
<evidence type="ECO:0000256" key="2">
    <source>
        <dbReference type="ARBA" id="ARBA00022475"/>
    </source>
</evidence>
<proteinExistence type="predicted"/>